<keyword evidence="7 12" id="KW-0798">TonB box</keyword>
<dbReference type="Proteomes" id="UP000253846">
    <property type="component" value="Unassembled WGS sequence"/>
</dbReference>
<protein>
    <submittedName>
        <fullName evidence="16">Probable hemoglobin and hemoglobin-haptoglobin-binding protein 3</fullName>
    </submittedName>
</protein>
<dbReference type="InterPro" id="IPR037066">
    <property type="entry name" value="Plug_dom_sf"/>
</dbReference>
<dbReference type="InterPro" id="IPR000531">
    <property type="entry name" value="Beta-barrel_TonB"/>
</dbReference>
<dbReference type="Pfam" id="PF07715">
    <property type="entry name" value="Plug"/>
    <property type="match status" value="1"/>
</dbReference>
<dbReference type="AlphaFoldDB" id="A0A336NDC7"/>
<dbReference type="PANTHER" id="PTHR30069:SF29">
    <property type="entry name" value="HEMOGLOBIN AND HEMOGLOBIN-HAPTOGLOBIN-BINDING PROTEIN 1-RELATED"/>
    <property type="match status" value="1"/>
</dbReference>
<proteinExistence type="inferred from homology"/>
<dbReference type="InterPro" id="IPR010949">
    <property type="entry name" value="TonB_Hb/transfer/lactofer_rcpt"/>
</dbReference>
<evidence type="ECO:0000256" key="6">
    <source>
        <dbReference type="ARBA" id="ARBA00022729"/>
    </source>
</evidence>
<evidence type="ECO:0000256" key="11">
    <source>
        <dbReference type="PROSITE-ProRule" id="PRU01360"/>
    </source>
</evidence>
<keyword evidence="3 11" id="KW-0813">Transport</keyword>
<dbReference type="GO" id="GO:0015344">
    <property type="term" value="F:siderophore uptake transmembrane transporter activity"/>
    <property type="evidence" value="ECO:0007669"/>
    <property type="project" value="TreeGrafter"/>
</dbReference>
<evidence type="ECO:0000256" key="3">
    <source>
        <dbReference type="ARBA" id="ARBA00022448"/>
    </source>
</evidence>
<sequence>MQIRRKNIYKSCVILSALSVCMPSFVFAQNKDGGAVTELKPIVIKEKKIGTALDSVTILTDRKTAKDIREKQITDAYDISRLYPSVGYSPSNNSFVIRGLEANRVLTTMDGIVLPWFNDILRDNSGNTMFDFSALSTLDVIQGPDSSLYGSGALGGVVALRTLDPEDLITEGKNWGGLIRSSYHSVDNSWHVDQAVAMRAQQTFLLFQGSYAEGHERKNMGTLEGYEERTRKNPAHFDQNNLLFKIHQYLDDNHRLGFTAERFGHNIDTHLLNASDRYAPGSVYEKDDKLRERFSLSYDYNGNEDALFDAFRGQIYWQRQSSHDITTSFRVSAPKGDFLRDNFLRNTNYGFNADALKKVHIGTVDHTLKITANVLSSKFHHYLFGKDNCHLPENARGCLFVPANRSDSPDTNGYNLGFVFEDEIGFSDNRFRITPGIRYDWYKYIPQKTSSYEKALLSDKFPPERNGSRFSPKLRVEWDVRDQVTLYAQWAQAFRAPRIAELYVSYMKPPAYYSKGNPDLKAETSNGYDIGIRYGNRNFGGSLSAFFNQYKDFIDTVDIGPSEEYKLKRRHYRNLANVRIYGAEAKIHLALNGGFHSNFSLTYSQGKDLDKDEYLNSIPALKVIAGIGYAKEIWGADIVLTSSAKRDKVAKESDYQKIPGYHVVDMTGWWKPFGETGPVIRAGVYNLFNQKYWNVSDLPSGASSTPKDYYSQPGRNFKVSFVQKF</sequence>
<evidence type="ECO:0000256" key="10">
    <source>
        <dbReference type="ARBA" id="ARBA00023237"/>
    </source>
</evidence>
<reference evidence="16 17" key="1">
    <citation type="submission" date="2018-06" db="EMBL/GenBank/DDBJ databases">
        <authorList>
            <consortium name="Pathogen Informatics"/>
            <person name="Doyle S."/>
        </authorList>
    </citation>
    <scope>NUCLEOTIDE SEQUENCE [LARGE SCALE GENOMIC DNA]</scope>
    <source>
        <strain evidence="16 17">NCTC12860</strain>
    </source>
</reference>
<organism evidence="16 17">
    <name type="scientific">Bartonella grahamii</name>
    <dbReference type="NCBI Taxonomy" id="33045"/>
    <lineage>
        <taxon>Bacteria</taxon>
        <taxon>Pseudomonadati</taxon>
        <taxon>Pseudomonadota</taxon>
        <taxon>Alphaproteobacteria</taxon>
        <taxon>Hyphomicrobiales</taxon>
        <taxon>Bartonellaceae</taxon>
        <taxon>Bartonella</taxon>
    </lineage>
</organism>
<comment type="subcellular location">
    <subcellularLocation>
        <location evidence="1 11">Cell outer membrane</location>
        <topology evidence="1 11">Multi-pass membrane protein</topology>
    </subcellularLocation>
</comment>
<evidence type="ECO:0000256" key="1">
    <source>
        <dbReference type="ARBA" id="ARBA00004571"/>
    </source>
</evidence>
<evidence type="ECO:0000256" key="9">
    <source>
        <dbReference type="ARBA" id="ARBA00023170"/>
    </source>
</evidence>
<dbReference type="RefSeq" id="WP_026500320.1">
    <property type="nucleotide sequence ID" value="NZ_UFTD01000002.1"/>
</dbReference>
<evidence type="ECO:0000256" key="8">
    <source>
        <dbReference type="ARBA" id="ARBA00023136"/>
    </source>
</evidence>
<evidence type="ECO:0000256" key="4">
    <source>
        <dbReference type="ARBA" id="ARBA00022452"/>
    </source>
</evidence>
<evidence type="ECO:0000313" key="17">
    <source>
        <dbReference type="Proteomes" id="UP000253846"/>
    </source>
</evidence>
<evidence type="ECO:0000256" key="13">
    <source>
        <dbReference type="SAM" id="SignalP"/>
    </source>
</evidence>
<evidence type="ECO:0000256" key="7">
    <source>
        <dbReference type="ARBA" id="ARBA00023077"/>
    </source>
</evidence>
<keyword evidence="6 13" id="KW-0732">Signal</keyword>
<evidence type="ECO:0000259" key="15">
    <source>
        <dbReference type="Pfam" id="PF07715"/>
    </source>
</evidence>
<dbReference type="GO" id="GO:0015232">
    <property type="term" value="F:heme transmembrane transporter activity"/>
    <property type="evidence" value="ECO:0007669"/>
    <property type="project" value="InterPro"/>
</dbReference>
<dbReference type="SUPFAM" id="SSF56935">
    <property type="entry name" value="Porins"/>
    <property type="match status" value="1"/>
</dbReference>
<dbReference type="InterPro" id="IPR011276">
    <property type="entry name" value="TonB_haem/Hb_rcpt"/>
</dbReference>
<dbReference type="GO" id="GO:0009279">
    <property type="term" value="C:cell outer membrane"/>
    <property type="evidence" value="ECO:0007669"/>
    <property type="project" value="UniProtKB-SubCell"/>
</dbReference>
<feature type="domain" description="TonB-dependent receptor-like beta-barrel" evidence="14">
    <location>
        <begin position="247"/>
        <end position="687"/>
    </location>
</feature>
<evidence type="ECO:0000256" key="2">
    <source>
        <dbReference type="ARBA" id="ARBA00009810"/>
    </source>
</evidence>
<dbReference type="Pfam" id="PF00593">
    <property type="entry name" value="TonB_dep_Rec_b-barrel"/>
    <property type="match status" value="1"/>
</dbReference>
<feature type="signal peptide" evidence="13">
    <location>
        <begin position="1"/>
        <end position="28"/>
    </location>
</feature>
<evidence type="ECO:0000256" key="12">
    <source>
        <dbReference type="RuleBase" id="RU003357"/>
    </source>
</evidence>
<feature type="chain" id="PRO_5016335388" evidence="13">
    <location>
        <begin position="29"/>
        <end position="725"/>
    </location>
</feature>
<keyword evidence="9" id="KW-0675">Receptor</keyword>
<keyword evidence="8 11" id="KW-0472">Membrane</keyword>
<feature type="domain" description="TonB-dependent receptor plug" evidence="15">
    <location>
        <begin position="60"/>
        <end position="157"/>
    </location>
</feature>
<dbReference type="PROSITE" id="PS52016">
    <property type="entry name" value="TONB_DEPENDENT_REC_3"/>
    <property type="match status" value="1"/>
</dbReference>
<gene>
    <name evidence="16" type="ORF">NCTC12860_01594</name>
</gene>
<keyword evidence="5 11" id="KW-0812">Transmembrane</keyword>
<dbReference type="NCBIfam" id="TIGR01785">
    <property type="entry name" value="TonB-hemin"/>
    <property type="match status" value="1"/>
</dbReference>
<dbReference type="InterPro" id="IPR039426">
    <property type="entry name" value="TonB-dep_rcpt-like"/>
</dbReference>
<evidence type="ECO:0000259" key="14">
    <source>
        <dbReference type="Pfam" id="PF00593"/>
    </source>
</evidence>
<keyword evidence="10 11" id="KW-0998">Cell outer membrane</keyword>
<dbReference type="NCBIfam" id="TIGR01786">
    <property type="entry name" value="TonB-hemlactrns"/>
    <property type="match status" value="1"/>
</dbReference>
<dbReference type="GO" id="GO:0044718">
    <property type="term" value="P:siderophore transmembrane transport"/>
    <property type="evidence" value="ECO:0007669"/>
    <property type="project" value="TreeGrafter"/>
</dbReference>
<name>A0A336NDC7_BARGR</name>
<dbReference type="Gene3D" id="2.40.170.20">
    <property type="entry name" value="TonB-dependent receptor, beta-barrel domain"/>
    <property type="match status" value="1"/>
</dbReference>
<evidence type="ECO:0000313" key="16">
    <source>
        <dbReference type="EMBL" id="SSZ40445.1"/>
    </source>
</evidence>
<dbReference type="PANTHER" id="PTHR30069">
    <property type="entry name" value="TONB-DEPENDENT OUTER MEMBRANE RECEPTOR"/>
    <property type="match status" value="1"/>
</dbReference>
<comment type="similarity">
    <text evidence="2 11 12">Belongs to the TonB-dependent receptor family.</text>
</comment>
<accession>A0A336NDC7</accession>
<dbReference type="CDD" id="cd01347">
    <property type="entry name" value="ligand_gated_channel"/>
    <property type="match status" value="1"/>
</dbReference>
<evidence type="ECO:0000256" key="5">
    <source>
        <dbReference type="ARBA" id="ARBA00022692"/>
    </source>
</evidence>
<dbReference type="InterPro" id="IPR036942">
    <property type="entry name" value="Beta-barrel_TonB_sf"/>
</dbReference>
<dbReference type="Gene3D" id="2.170.130.10">
    <property type="entry name" value="TonB-dependent receptor, plug domain"/>
    <property type="match status" value="1"/>
</dbReference>
<dbReference type="EMBL" id="UFTD01000002">
    <property type="protein sequence ID" value="SSZ40445.1"/>
    <property type="molecule type" value="Genomic_DNA"/>
</dbReference>
<dbReference type="InterPro" id="IPR012910">
    <property type="entry name" value="Plug_dom"/>
</dbReference>
<keyword evidence="4 11" id="KW-1134">Transmembrane beta strand</keyword>